<reference evidence="2 4" key="1">
    <citation type="submission" date="2015-09" db="EMBL/GenBank/DDBJ databases">
        <title>Draft Genome Sequence of the Strain BR 3267 (Bradyrhizobium yuanmingense) recommended as inoculant for cowpea in Brazil.</title>
        <authorList>
            <person name="Simoes-Araujo J.L."/>
            <person name="Zilli J.E."/>
        </authorList>
    </citation>
    <scope>NUCLEOTIDE SEQUENCE [LARGE SCALE GENOMIC DNA]</scope>
    <source>
        <strain evidence="2 4">BR3267</strain>
    </source>
</reference>
<keyword evidence="2" id="KW-0378">Hydrolase</keyword>
<reference evidence="3 5" key="2">
    <citation type="submission" date="2016-08" db="EMBL/GenBank/DDBJ databases">
        <authorList>
            <person name="Seilhamer J.J."/>
        </authorList>
    </citation>
    <scope>NUCLEOTIDE SEQUENCE [LARGE SCALE GENOMIC DNA]</scope>
    <source>
        <strain evidence="3 5">CCBAU 10071</strain>
    </source>
</reference>
<dbReference type="Gene3D" id="1.10.3210.10">
    <property type="entry name" value="Hypothetical protein af1432"/>
    <property type="match status" value="1"/>
</dbReference>
<evidence type="ECO:0000313" key="5">
    <source>
        <dbReference type="Proteomes" id="UP000183174"/>
    </source>
</evidence>
<dbReference type="Proteomes" id="UP000051380">
    <property type="component" value="Unassembled WGS sequence"/>
</dbReference>
<dbReference type="AlphaFoldDB" id="A0A0R3CVM6"/>
<dbReference type="EMBL" id="LJYF01000013">
    <property type="protein sequence ID" value="KRP99147.1"/>
    <property type="molecule type" value="Genomic_DNA"/>
</dbReference>
<gene>
    <name evidence="2" type="ORF">AOQ72_15245</name>
    <name evidence="3" type="ORF">GA0061099_1001240</name>
</gene>
<feature type="domain" description="HD/PDEase" evidence="1">
    <location>
        <begin position="48"/>
        <end position="197"/>
    </location>
</feature>
<dbReference type="SMART" id="SM00471">
    <property type="entry name" value="HDc"/>
    <property type="match status" value="1"/>
</dbReference>
<protein>
    <submittedName>
        <fullName evidence="2">Metal-dependent phosphohydrolase</fullName>
    </submittedName>
</protein>
<organism evidence="2 4">
    <name type="scientific">Bradyrhizobium yuanmingense</name>
    <dbReference type="NCBI Taxonomy" id="108015"/>
    <lineage>
        <taxon>Bacteria</taxon>
        <taxon>Pseudomonadati</taxon>
        <taxon>Pseudomonadota</taxon>
        <taxon>Alphaproteobacteria</taxon>
        <taxon>Hyphomicrobiales</taxon>
        <taxon>Nitrobacteraceae</taxon>
        <taxon>Bradyrhizobium</taxon>
    </lineage>
</organism>
<dbReference type="CDD" id="cd00077">
    <property type="entry name" value="HDc"/>
    <property type="match status" value="1"/>
</dbReference>
<accession>A0A0R3CVM6</accession>
<proteinExistence type="predicted"/>
<dbReference type="OrthoDB" id="505007at2"/>
<dbReference type="SUPFAM" id="SSF109604">
    <property type="entry name" value="HD-domain/PDEase-like"/>
    <property type="match status" value="1"/>
</dbReference>
<dbReference type="EMBL" id="FMAE01000001">
    <property type="protein sequence ID" value="SCB08378.1"/>
    <property type="molecule type" value="Genomic_DNA"/>
</dbReference>
<name>A0A0R3CVM6_9BRAD</name>
<dbReference type="InterPro" id="IPR003607">
    <property type="entry name" value="HD/PDEase_dom"/>
</dbReference>
<evidence type="ECO:0000259" key="1">
    <source>
        <dbReference type="SMART" id="SM00471"/>
    </source>
</evidence>
<dbReference type="RefSeq" id="WP_036023069.1">
    <property type="nucleotide sequence ID" value="NZ_FMAE01000001.1"/>
</dbReference>
<evidence type="ECO:0000313" key="4">
    <source>
        <dbReference type="Proteomes" id="UP000051380"/>
    </source>
</evidence>
<dbReference type="Proteomes" id="UP000183174">
    <property type="component" value="Unassembled WGS sequence"/>
</dbReference>
<dbReference type="STRING" id="108015.GA0061099_1001240"/>
<evidence type="ECO:0000313" key="3">
    <source>
        <dbReference type="EMBL" id="SCB08378.1"/>
    </source>
</evidence>
<sequence>MITLPRLAAESLEQFLGNFMRRRYDETSASIVASATRTAMECIGNSDALYHNIEHTMLVTLAAQAILRGRSLHTHLSAEDYVHVLIACLAHDIGYVRGLFEEDDADGFVIDAADNKISLPRGASDASLMMYHVDRSKLYVTRRLRHIPGVDPERVARAIEGTRFPAREGQEYDDEASILRAADFIGQLGDPNYLRKANALYYEFEEVGINRQLGYDSPADIVNRYPQFYWNSVAPHIQTEIGYLNKTEIGRQWIANLYSNVFRAERDISLSGPQK</sequence>
<dbReference type="GO" id="GO:0016787">
    <property type="term" value="F:hydrolase activity"/>
    <property type="evidence" value="ECO:0007669"/>
    <property type="project" value="UniProtKB-KW"/>
</dbReference>
<evidence type="ECO:0000313" key="2">
    <source>
        <dbReference type="EMBL" id="KRP99147.1"/>
    </source>
</evidence>